<evidence type="ECO:0000313" key="2">
    <source>
        <dbReference type="Proteomes" id="UP000321570"/>
    </source>
</evidence>
<proteinExistence type="predicted"/>
<organism evidence="1 2">
    <name type="scientific">Hymenolepis diminuta</name>
    <name type="common">Rat tapeworm</name>
    <dbReference type="NCBI Taxonomy" id="6216"/>
    <lineage>
        <taxon>Eukaryota</taxon>
        <taxon>Metazoa</taxon>
        <taxon>Spiralia</taxon>
        <taxon>Lophotrochozoa</taxon>
        <taxon>Platyhelminthes</taxon>
        <taxon>Cestoda</taxon>
        <taxon>Eucestoda</taxon>
        <taxon>Cyclophyllidea</taxon>
        <taxon>Hymenolepididae</taxon>
        <taxon>Hymenolepis</taxon>
    </lineage>
</organism>
<feature type="non-terminal residue" evidence="1">
    <location>
        <position position="1"/>
    </location>
</feature>
<accession>A0A564Z6A7</accession>
<dbReference type="Proteomes" id="UP000321570">
    <property type="component" value="Unassembled WGS sequence"/>
</dbReference>
<dbReference type="AlphaFoldDB" id="A0A564Z6A7"/>
<keyword evidence="2" id="KW-1185">Reference proteome</keyword>
<sequence length="172" mass="18941">ERWQCTAVSIPNTGVLVIGGIGKNGENFRSTELLTRRSGEVGFGGDGGGEKWQWRPFPTMNDHHALPLSVYFQGRVFVVGFMRSVNTMEMLDVVVGGPWTILNLFGPPLKTSLTVESMVRVGSELFVKDGDSSDAYSIDLKISLERPIPKWRKRQSIPFGTLIAVNPINSSS</sequence>
<dbReference type="Gene3D" id="2.120.10.80">
    <property type="entry name" value="Kelch-type beta propeller"/>
    <property type="match status" value="1"/>
</dbReference>
<gene>
    <name evidence="1" type="ORF">WMSIL1_LOCUS12977</name>
</gene>
<dbReference type="SUPFAM" id="SSF117281">
    <property type="entry name" value="Kelch motif"/>
    <property type="match status" value="1"/>
</dbReference>
<dbReference type="InterPro" id="IPR015915">
    <property type="entry name" value="Kelch-typ_b-propeller"/>
</dbReference>
<protein>
    <submittedName>
        <fullName evidence="1">Uncharacterized protein</fullName>
    </submittedName>
</protein>
<dbReference type="EMBL" id="CABIJS010000674">
    <property type="protein sequence ID" value="VUZ55047.1"/>
    <property type="molecule type" value="Genomic_DNA"/>
</dbReference>
<name>A0A564Z6A7_HYMDI</name>
<evidence type="ECO:0000313" key="1">
    <source>
        <dbReference type="EMBL" id="VUZ55047.1"/>
    </source>
</evidence>
<reference evidence="1 2" key="1">
    <citation type="submission" date="2019-07" db="EMBL/GenBank/DDBJ databases">
        <authorList>
            <person name="Jastrzebski P J."/>
            <person name="Paukszto L."/>
            <person name="Jastrzebski P J."/>
        </authorList>
    </citation>
    <scope>NUCLEOTIDE SEQUENCE [LARGE SCALE GENOMIC DNA]</scope>
    <source>
        <strain evidence="1 2">WMS-il1</strain>
    </source>
</reference>